<dbReference type="STRING" id="3827.A0A1S2XV00"/>
<dbReference type="PROSITE" id="PS00678">
    <property type="entry name" value="WD_REPEATS_1"/>
    <property type="match status" value="1"/>
</dbReference>
<evidence type="ECO:0000256" key="3">
    <source>
        <dbReference type="PROSITE-ProRule" id="PRU00221"/>
    </source>
</evidence>
<accession>A0A1S2XV00</accession>
<evidence type="ECO:0000313" key="4">
    <source>
        <dbReference type="Proteomes" id="UP000087171"/>
    </source>
</evidence>
<evidence type="ECO:0000256" key="2">
    <source>
        <dbReference type="ARBA" id="ARBA00022737"/>
    </source>
</evidence>
<dbReference type="Gene3D" id="2.130.10.10">
    <property type="entry name" value="YVTN repeat-like/Quinoprotein amine dehydrogenase"/>
    <property type="match status" value="2"/>
</dbReference>
<sequence>METITAMDVEEQPSPTPNNVNHFALKNSIQTNFGDDYVFQIIAKDDWSAMAVSLSTNSVKLYSPVVGQYYGECKGHTATINQILFSGHSNPNILSSCSSDGTIRAWDSRTFQQVSTINAGPSQEVFSFSIGGSSGNLIAAGCDSQILLWDWRNNKQIACLEDSHVDDVTQVHFVPDEPGKLISASVDGLICIFDTTGDINEDDHLESVINVGTSIAKVGFFGESYQKLWCLTHIETLGIWDWKDARNEVNFSDARALASESWTLDNVDYFIDCHYSREAEKLWVIGGTNAGTLGYFPVSYSGMATIGAAEAILEGGHTSVVRSVLPMSRIHSGLGSSASSSIYSSDIFGWTGGEDGRLCCWLSDDSPQKNQSWISSTLIMKPERTCKKNRHHPY</sequence>
<name>A0A1S2XV00_CICAR</name>
<dbReference type="AlphaFoldDB" id="A0A1S2XV00"/>
<proteinExistence type="predicted"/>
<gene>
    <name evidence="5" type="primary">LOC101511855</name>
</gene>
<dbReference type="InterPro" id="IPR015943">
    <property type="entry name" value="WD40/YVTN_repeat-like_dom_sf"/>
</dbReference>
<feature type="repeat" description="WD" evidence="3">
    <location>
        <begin position="73"/>
        <end position="116"/>
    </location>
</feature>
<dbReference type="PROSITE" id="PS50082">
    <property type="entry name" value="WD_REPEATS_2"/>
    <property type="match status" value="1"/>
</dbReference>
<dbReference type="PANTHER" id="PTHR22889:SF0">
    <property type="entry name" value="WD REPEAT-CONTAINING PROTEIN 89"/>
    <property type="match status" value="1"/>
</dbReference>
<keyword evidence="4" id="KW-1185">Reference proteome</keyword>
<dbReference type="PANTHER" id="PTHR22889">
    <property type="entry name" value="WD REPEAT-CONTAINING PROTEIN 89"/>
    <property type="match status" value="1"/>
</dbReference>
<protein>
    <submittedName>
        <fullName evidence="5">WD repeat-containing protein GTS1</fullName>
    </submittedName>
</protein>
<keyword evidence="1 3" id="KW-0853">WD repeat</keyword>
<dbReference type="GeneID" id="101511855"/>
<dbReference type="InterPro" id="IPR019775">
    <property type="entry name" value="WD40_repeat_CS"/>
</dbReference>
<dbReference type="Pfam" id="PF00400">
    <property type="entry name" value="WD40"/>
    <property type="match status" value="2"/>
</dbReference>
<dbReference type="PROSITE" id="PS50294">
    <property type="entry name" value="WD_REPEATS_REGION"/>
    <property type="match status" value="1"/>
</dbReference>
<dbReference type="Proteomes" id="UP000087171">
    <property type="component" value="Chromosome Ca3"/>
</dbReference>
<reference evidence="5" key="2">
    <citation type="submission" date="2025-08" db="UniProtKB">
        <authorList>
            <consortium name="RefSeq"/>
        </authorList>
    </citation>
    <scope>IDENTIFICATION</scope>
    <source>
        <tissue evidence="5">Etiolated seedlings</tissue>
    </source>
</reference>
<dbReference type="SUPFAM" id="SSF50978">
    <property type="entry name" value="WD40 repeat-like"/>
    <property type="match status" value="1"/>
</dbReference>
<evidence type="ECO:0000256" key="1">
    <source>
        <dbReference type="ARBA" id="ARBA00022574"/>
    </source>
</evidence>
<dbReference type="InterPro" id="IPR001680">
    <property type="entry name" value="WD40_rpt"/>
</dbReference>
<dbReference type="RefSeq" id="XP_004494371.1">
    <property type="nucleotide sequence ID" value="XM_004494314.3"/>
</dbReference>
<dbReference type="PaxDb" id="3827-XP_004494371.1"/>
<dbReference type="eggNOG" id="KOG1188">
    <property type="taxonomic scope" value="Eukaryota"/>
</dbReference>
<dbReference type="KEGG" id="cam:101511855"/>
<evidence type="ECO:0000313" key="5">
    <source>
        <dbReference type="RefSeq" id="XP_004494371.1"/>
    </source>
</evidence>
<keyword evidence="2" id="KW-0677">Repeat</keyword>
<dbReference type="InterPro" id="IPR039328">
    <property type="entry name" value="WDR89"/>
</dbReference>
<organism evidence="4 5">
    <name type="scientific">Cicer arietinum</name>
    <name type="common">Chickpea</name>
    <name type="synonym">Garbanzo</name>
    <dbReference type="NCBI Taxonomy" id="3827"/>
    <lineage>
        <taxon>Eukaryota</taxon>
        <taxon>Viridiplantae</taxon>
        <taxon>Streptophyta</taxon>
        <taxon>Embryophyta</taxon>
        <taxon>Tracheophyta</taxon>
        <taxon>Spermatophyta</taxon>
        <taxon>Magnoliopsida</taxon>
        <taxon>eudicotyledons</taxon>
        <taxon>Gunneridae</taxon>
        <taxon>Pentapetalae</taxon>
        <taxon>rosids</taxon>
        <taxon>fabids</taxon>
        <taxon>Fabales</taxon>
        <taxon>Fabaceae</taxon>
        <taxon>Papilionoideae</taxon>
        <taxon>50 kb inversion clade</taxon>
        <taxon>NPAAA clade</taxon>
        <taxon>Hologalegina</taxon>
        <taxon>IRL clade</taxon>
        <taxon>Cicereae</taxon>
        <taxon>Cicer</taxon>
    </lineage>
</organism>
<reference evidence="4" key="1">
    <citation type="journal article" date="2013" name="Nat. Biotechnol.">
        <title>Draft genome sequence of chickpea (Cicer arietinum) provides a resource for trait improvement.</title>
        <authorList>
            <person name="Varshney R.K."/>
            <person name="Song C."/>
            <person name="Saxena R.K."/>
            <person name="Azam S."/>
            <person name="Yu S."/>
            <person name="Sharpe A.G."/>
            <person name="Cannon S."/>
            <person name="Baek J."/>
            <person name="Rosen B.D."/>
            <person name="Tar'an B."/>
            <person name="Millan T."/>
            <person name="Zhang X."/>
            <person name="Ramsay L.D."/>
            <person name="Iwata A."/>
            <person name="Wang Y."/>
            <person name="Nelson W."/>
            <person name="Farmer A.D."/>
            <person name="Gaur P.M."/>
            <person name="Soderlund C."/>
            <person name="Penmetsa R.V."/>
            <person name="Xu C."/>
            <person name="Bharti A.K."/>
            <person name="He W."/>
            <person name="Winter P."/>
            <person name="Zhao S."/>
            <person name="Hane J.K."/>
            <person name="Carrasquilla-Garcia N."/>
            <person name="Condie J.A."/>
            <person name="Upadhyaya H.D."/>
            <person name="Luo M.C."/>
            <person name="Thudi M."/>
            <person name="Gowda C.L."/>
            <person name="Singh N.P."/>
            <person name="Lichtenzveig J."/>
            <person name="Gali K.K."/>
            <person name="Rubio J."/>
            <person name="Nadarajan N."/>
            <person name="Dolezel J."/>
            <person name="Bansal K.C."/>
            <person name="Xu X."/>
            <person name="Edwards D."/>
            <person name="Zhang G."/>
            <person name="Kahl G."/>
            <person name="Gil J."/>
            <person name="Singh K.B."/>
            <person name="Datta S.K."/>
            <person name="Jackson S.A."/>
            <person name="Wang J."/>
            <person name="Cook D.R."/>
        </authorList>
    </citation>
    <scope>NUCLEOTIDE SEQUENCE [LARGE SCALE GENOMIC DNA]</scope>
    <source>
        <strain evidence="4">cv. CDC Frontier</strain>
    </source>
</reference>
<dbReference type="SMART" id="SM00320">
    <property type="entry name" value="WD40"/>
    <property type="match status" value="3"/>
</dbReference>
<dbReference type="OrthoDB" id="25131at2759"/>
<dbReference type="InterPro" id="IPR036322">
    <property type="entry name" value="WD40_repeat_dom_sf"/>
</dbReference>